<dbReference type="KEGG" id="blac:94352310"/>
<dbReference type="RefSeq" id="XP_067819381.1">
    <property type="nucleotide sequence ID" value="XM_067966639.1"/>
</dbReference>
<evidence type="ECO:0000313" key="3">
    <source>
        <dbReference type="Proteomes" id="UP000294530"/>
    </source>
</evidence>
<dbReference type="GeneID" id="94352310"/>
<accession>A0A976FN30</accession>
<proteinExistence type="predicted"/>
<evidence type="ECO:0000313" key="2">
    <source>
        <dbReference type="EMBL" id="TDH69882.1"/>
    </source>
</evidence>
<dbReference type="AlphaFoldDB" id="A0A976FN30"/>
<evidence type="ECO:0000256" key="1">
    <source>
        <dbReference type="SAM" id="MobiDB-lite"/>
    </source>
</evidence>
<organism evidence="2 3">
    <name type="scientific">Bremia lactucae</name>
    <name type="common">Lettuce downy mildew</name>
    <dbReference type="NCBI Taxonomy" id="4779"/>
    <lineage>
        <taxon>Eukaryota</taxon>
        <taxon>Sar</taxon>
        <taxon>Stramenopiles</taxon>
        <taxon>Oomycota</taxon>
        <taxon>Peronosporomycetes</taxon>
        <taxon>Peronosporales</taxon>
        <taxon>Peronosporaceae</taxon>
        <taxon>Bremia</taxon>
    </lineage>
</organism>
<dbReference type="EMBL" id="SHOA02000008">
    <property type="protein sequence ID" value="TDH69882.1"/>
    <property type="molecule type" value="Genomic_DNA"/>
</dbReference>
<reference evidence="2 3" key="1">
    <citation type="journal article" date="2021" name="Genome Biol.">
        <title>AFLAP: assembly-free linkage analysis pipeline using k-mers from genome sequencing data.</title>
        <authorList>
            <person name="Fletcher K."/>
            <person name="Zhang L."/>
            <person name="Gil J."/>
            <person name="Han R."/>
            <person name="Cavanaugh K."/>
            <person name="Michelmore R."/>
        </authorList>
    </citation>
    <scope>NUCLEOTIDE SEQUENCE [LARGE SCALE GENOMIC DNA]</scope>
    <source>
        <strain evidence="2 3">SF5</strain>
    </source>
</reference>
<protein>
    <submittedName>
        <fullName evidence="2">Uncharacterized protein</fullName>
    </submittedName>
</protein>
<name>A0A976FN30_BRELC</name>
<sequence>MFPQHTSPCAQSVLPAVKPVTLLPVHPIVSFCAAHSCFLPLWSNTSPISKLVFVAEEPQRDTVTADNAKSSARKFGTASPPSFRRSPATVPVIHVVHRVFNLSKTPRHT</sequence>
<dbReference type="Proteomes" id="UP000294530">
    <property type="component" value="Unassembled WGS sequence"/>
</dbReference>
<keyword evidence="3" id="KW-1185">Reference proteome</keyword>
<feature type="region of interest" description="Disordered" evidence="1">
    <location>
        <begin position="62"/>
        <end position="84"/>
    </location>
</feature>
<gene>
    <name evidence="2" type="ORF">CCR75_008587</name>
</gene>
<comment type="caution">
    <text evidence="2">The sequence shown here is derived from an EMBL/GenBank/DDBJ whole genome shotgun (WGS) entry which is preliminary data.</text>
</comment>